<protein>
    <submittedName>
        <fullName evidence="2">Uncharacterized protein</fullName>
    </submittedName>
</protein>
<dbReference type="AlphaFoldDB" id="A0AAT9PAM9"/>
<name>A0AAT9PAM9_9STAP</name>
<feature type="chain" id="PRO_5043467961" evidence="1">
    <location>
        <begin position="25"/>
        <end position="83"/>
    </location>
</feature>
<proteinExistence type="predicted"/>
<reference evidence="2" key="1">
    <citation type="submission" date="2024-06" db="EMBL/GenBank/DDBJ databases">
        <title>Prevalence and characterization of methicillin-resistant Macrococcus spp. in food producing animals and meat in Switzerland in 2019.</title>
        <authorList>
            <person name="Keller J.E."/>
            <person name="Schwendener S."/>
            <person name="Neuenschwander J."/>
            <person name="Overesch G."/>
            <person name="Perreten V."/>
        </authorList>
    </citation>
    <scope>NUCLEOTIDE SEQUENCE</scope>
    <source>
        <strain evidence="2">19Msa1099</strain>
        <plasmid evidence="2">p19Msa1047_11</plasmid>
    </source>
</reference>
<evidence type="ECO:0000256" key="1">
    <source>
        <dbReference type="SAM" id="SignalP"/>
    </source>
</evidence>
<feature type="signal peptide" evidence="1">
    <location>
        <begin position="1"/>
        <end position="24"/>
    </location>
</feature>
<keyword evidence="1" id="KW-0732">Signal</keyword>
<keyword evidence="2" id="KW-0614">Plasmid</keyword>
<geneLocation type="plasmid" evidence="2">
    <name>p19Msa1047_11</name>
</geneLocation>
<gene>
    <name evidence="2" type="ORF">KYI10_11610</name>
</gene>
<accession>A0AAT9PAM9</accession>
<dbReference type="EMBL" id="CP079956">
    <property type="protein sequence ID" value="QYA34040.1"/>
    <property type="molecule type" value="Genomic_DNA"/>
</dbReference>
<sequence>MKKFSLILTCFALIISFVALPVNAQVVNSPSQQEIDKAASMLKFIYEEASTKDQYGNIIDMDVNKISAKYGNSQELDLFKIEI</sequence>
<evidence type="ECO:0000313" key="2">
    <source>
        <dbReference type="EMBL" id="QYA34040.1"/>
    </source>
</evidence>
<organism evidence="2">
    <name type="scientific">Macrococcus psychrotolerans</name>
    <dbReference type="NCBI Taxonomy" id="3039389"/>
    <lineage>
        <taxon>Bacteria</taxon>
        <taxon>Bacillati</taxon>
        <taxon>Bacillota</taxon>
        <taxon>Bacilli</taxon>
        <taxon>Bacillales</taxon>
        <taxon>Staphylococcaceae</taxon>
        <taxon>Macrococcus</taxon>
    </lineage>
</organism>